<evidence type="ECO:0000259" key="2">
    <source>
        <dbReference type="PROSITE" id="PS50126"/>
    </source>
</evidence>
<dbReference type="GO" id="GO:0006139">
    <property type="term" value="P:nucleobase-containing compound metabolic process"/>
    <property type="evidence" value="ECO:0007669"/>
    <property type="project" value="InterPro"/>
</dbReference>
<dbReference type="SMART" id="SM00316">
    <property type="entry name" value="S1"/>
    <property type="match status" value="1"/>
</dbReference>
<organism evidence="3 4">
    <name type="scientific">Paenibacillus lautus</name>
    <name type="common">Bacillus lautus</name>
    <dbReference type="NCBI Taxonomy" id="1401"/>
    <lineage>
        <taxon>Bacteria</taxon>
        <taxon>Bacillati</taxon>
        <taxon>Bacillota</taxon>
        <taxon>Bacilli</taxon>
        <taxon>Bacillales</taxon>
        <taxon>Paenibacillaceae</taxon>
        <taxon>Paenibacillus</taxon>
    </lineage>
</organism>
<dbReference type="AlphaFoldDB" id="A0A385TIH7"/>
<dbReference type="GO" id="GO:0005737">
    <property type="term" value="C:cytoplasm"/>
    <property type="evidence" value="ECO:0007669"/>
    <property type="project" value="UniProtKB-ARBA"/>
</dbReference>
<dbReference type="GO" id="GO:0003729">
    <property type="term" value="F:mRNA binding"/>
    <property type="evidence" value="ECO:0007669"/>
    <property type="project" value="UniProtKB-ARBA"/>
</dbReference>
<dbReference type="PANTHER" id="PTHR10724">
    <property type="entry name" value="30S RIBOSOMAL PROTEIN S1"/>
    <property type="match status" value="1"/>
</dbReference>
<dbReference type="InterPro" id="IPR006641">
    <property type="entry name" value="YqgF/RNaseH-like_dom"/>
</dbReference>
<dbReference type="FunFam" id="1.10.150.310:FF:000002">
    <property type="entry name" value="Putative transcription modulator/accessory protein"/>
    <property type="match status" value="1"/>
</dbReference>
<dbReference type="RefSeq" id="WP_119846581.1">
    <property type="nucleotide sequence ID" value="NZ_CP032412.1"/>
</dbReference>
<dbReference type="InterPro" id="IPR037027">
    <property type="entry name" value="YqgF/RNaseH-like_dom_sf"/>
</dbReference>
<dbReference type="InterPro" id="IPR010994">
    <property type="entry name" value="RuvA_2-like"/>
</dbReference>
<dbReference type="GO" id="GO:0006412">
    <property type="term" value="P:translation"/>
    <property type="evidence" value="ECO:0007669"/>
    <property type="project" value="TreeGrafter"/>
</dbReference>
<dbReference type="Gene3D" id="1.10.10.650">
    <property type="entry name" value="RuvA domain 2-like"/>
    <property type="match status" value="1"/>
</dbReference>
<dbReference type="SMART" id="SM00732">
    <property type="entry name" value="YqgFc"/>
    <property type="match status" value="1"/>
</dbReference>
<feature type="coiled-coil region" evidence="1">
    <location>
        <begin position="1"/>
        <end position="37"/>
    </location>
</feature>
<dbReference type="Pfam" id="PF16921">
    <property type="entry name" value="Tex_YqgF"/>
    <property type="match status" value="1"/>
</dbReference>
<dbReference type="Gene3D" id="2.40.50.140">
    <property type="entry name" value="Nucleic acid-binding proteins"/>
    <property type="match status" value="1"/>
</dbReference>
<dbReference type="GO" id="GO:0003735">
    <property type="term" value="F:structural constituent of ribosome"/>
    <property type="evidence" value="ECO:0007669"/>
    <property type="project" value="TreeGrafter"/>
</dbReference>
<dbReference type="Pfam" id="PF09371">
    <property type="entry name" value="Tex_N"/>
    <property type="match status" value="1"/>
</dbReference>
<dbReference type="SUPFAM" id="SSF50249">
    <property type="entry name" value="Nucleic acid-binding proteins"/>
    <property type="match status" value="1"/>
</dbReference>
<dbReference type="Gene3D" id="1.10.150.310">
    <property type="entry name" value="Tex RuvX-like domain-like"/>
    <property type="match status" value="1"/>
</dbReference>
<dbReference type="Gene3D" id="3.30.420.140">
    <property type="entry name" value="YqgF/RNase H-like domain"/>
    <property type="match status" value="1"/>
</dbReference>
<dbReference type="Pfam" id="PF12836">
    <property type="entry name" value="HHH_3"/>
    <property type="match status" value="1"/>
</dbReference>
<dbReference type="PROSITE" id="PS50126">
    <property type="entry name" value="S1"/>
    <property type="match status" value="1"/>
</dbReference>
<dbReference type="InterPro" id="IPR023319">
    <property type="entry name" value="Tex-like_HTH_dom_sf"/>
</dbReference>
<dbReference type="FunFam" id="3.30.420.140:FF:000001">
    <property type="entry name" value="RNA-binding transcriptional accessory protein"/>
    <property type="match status" value="1"/>
</dbReference>
<dbReference type="InterPro" id="IPR023323">
    <property type="entry name" value="Tex-like_dom_sf"/>
</dbReference>
<evidence type="ECO:0000313" key="4">
    <source>
        <dbReference type="Proteomes" id="UP000266552"/>
    </source>
</evidence>
<evidence type="ECO:0000313" key="3">
    <source>
        <dbReference type="EMBL" id="AYB42434.1"/>
    </source>
</evidence>
<keyword evidence="1" id="KW-0175">Coiled coil</keyword>
<dbReference type="Pfam" id="PF17674">
    <property type="entry name" value="HHH_9"/>
    <property type="match status" value="1"/>
</dbReference>
<dbReference type="CDD" id="cd05685">
    <property type="entry name" value="S1_Tex"/>
    <property type="match status" value="1"/>
</dbReference>
<reference evidence="3 4" key="1">
    <citation type="submission" date="2018-09" db="EMBL/GenBank/DDBJ databases">
        <title>Genome Sequence of Paenibacillus lautus Strain E7593-69, Azo Dye-Degrading Bacteria, Isolated from Commercial Tattoo Inks.</title>
        <authorList>
            <person name="Nho S.W."/>
            <person name="Kim S.-J."/>
            <person name="Kweon O."/>
            <person name="Cerniglia C.E."/>
        </authorList>
    </citation>
    <scope>NUCLEOTIDE SEQUENCE [LARGE SCALE GENOMIC DNA]</scope>
    <source>
        <strain evidence="3 4">E7593-69</strain>
    </source>
</reference>
<dbReference type="Pfam" id="PF22706">
    <property type="entry name" value="Tex_central_region"/>
    <property type="match status" value="1"/>
</dbReference>
<dbReference type="InterPro" id="IPR012337">
    <property type="entry name" value="RNaseH-like_sf"/>
</dbReference>
<dbReference type="Gene3D" id="1.10.3500.10">
    <property type="entry name" value="Tex N-terminal region-like"/>
    <property type="match status" value="1"/>
</dbReference>
<dbReference type="SUPFAM" id="SSF53098">
    <property type="entry name" value="Ribonuclease H-like"/>
    <property type="match status" value="1"/>
</dbReference>
<dbReference type="InterPro" id="IPR018974">
    <property type="entry name" value="Tex-like_N"/>
</dbReference>
<dbReference type="SUPFAM" id="SSF158832">
    <property type="entry name" value="Tex N-terminal region-like"/>
    <property type="match status" value="1"/>
</dbReference>
<proteinExistence type="predicted"/>
<dbReference type="Pfam" id="PF00575">
    <property type="entry name" value="S1"/>
    <property type="match status" value="1"/>
</dbReference>
<dbReference type="InterPro" id="IPR041692">
    <property type="entry name" value="HHH_9"/>
</dbReference>
<dbReference type="InterPro" id="IPR003029">
    <property type="entry name" value="S1_domain"/>
</dbReference>
<dbReference type="InterPro" id="IPR050437">
    <property type="entry name" value="Ribos_protein_bS1-like"/>
</dbReference>
<dbReference type="FunFam" id="2.40.50.140:FF:000051">
    <property type="entry name" value="RNA-binding transcriptional accessory protein"/>
    <property type="match status" value="1"/>
</dbReference>
<dbReference type="InterPro" id="IPR044146">
    <property type="entry name" value="S1_Tex"/>
</dbReference>
<protein>
    <submittedName>
        <fullName evidence="3">RNA-binding transcriptional accessory protein</fullName>
    </submittedName>
</protein>
<dbReference type="PANTHER" id="PTHR10724:SF10">
    <property type="entry name" value="S1 RNA-BINDING DOMAIN-CONTAINING PROTEIN 1"/>
    <property type="match status" value="1"/>
</dbReference>
<name>A0A385TIH7_PAELA</name>
<gene>
    <name evidence="3" type="ORF">D5F53_03680</name>
</gene>
<accession>A0A385TIH7</accession>
<keyword evidence="4" id="KW-1185">Reference proteome</keyword>
<dbReference type="FunFam" id="1.10.10.650:FF:000001">
    <property type="entry name" value="S1 RNA-binding domain 1"/>
    <property type="match status" value="1"/>
</dbReference>
<evidence type="ECO:0000256" key="1">
    <source>
        <dbReference type="SAM" id="Coils"/>
    </source>
</evidence>
<feature type="domain" description="S1 motif" evidence="2">
    <location>
        <begin position="663"/>
        <end position="732"/>
    </location>
</feature>
<sequence>MSELEAVVEVNEEQIRKEESKRIVKQIAKELQLSEKQVRTTVELLDEGNTIPFIARYRKEMTGELDENQLRDIEERTGYLRNLEVRKREVIRIIEEQGKLTEELKASITAAVKLQEVEDLYRPYKQKRKTRASVAKEKGLEPLSEWIWSQPKQADAMVEAAKYIDEEKGVASAEEALQGAMDILAENIADDAAVRSWVRRFSLDHGILTSEAKDTEAESVYENYYNYRELAKKMPPHRILAINRGERENILKVGLEVPSESIHGYIGKQVLKGPSAVTDILTAVIEDSYKRLIAPSIEREVRGELTEKGENQAISIFAGNLRSLLLQPPVKGRSVLGVDPAYRTGCKLAVVDDTGKLLEVAVTYPTPPANKKREAAAKFKELIAKYGIKLIVIGNGTASRETEQFVAEEVIAELADPELAYLIVNEAGASVYSASKLAQEEFPDLDVAERSAASIARRVQDPLAELVKIDPKSIGVGQYQHDVTQKHLEESLKAVVESAVNHVGVDVNTASPSLLSYVAGINATIAKNIVKYREENGKFVSRKQLQKVPRLGAKTYEQCVGFMRISEGENILDRTPIHPESYAVVDRLFQELQVGLDKLGSKELAELLDAQQPESLAVKLEVGVPTLRDILDSLQRPGRDPREELPLPIFRQDVLKIEDLVPGMELQGTVRNVIDFGAFVDIGIKSDGLVHISQLSDGFVKHPMDVVSVGDNVTVWVLNVDLKKGRVGLTMRKPKDQG</sequence>
<dbReference type="InterPro" id="IPR032639">
    <property type="entry name" value="Tex_YqgF"/>
</dbReference>
<dbReference type="KEGG" id="plw:D5F53_03680"/>
<dbReference type="SUPFAM" id="SSF47781">
    <property type="entry name" value="RuvA domain 2-like"/>
    <property type="match status" value="2"/>
</dbReference>
<dbReference type="InterPro" id="IPR012340">
    <property type="entry name" value="NA-bd_OB-fold"/>
</dbReference>
<dbReference type="Proteomes" id="UP000266552">
    <property type="component" value="Chromosome"/>
</dbReference>
<dbReference type="InterPro" id="IPR055179">
    <property type="entry name" value="Tex-like_central_region"/>
</dbReference>
<dbReference type="EMBL" id="CP032412">
    <property type="protein sequence ID" value="AYB42434.1"/>
    <property type="molecule type" value="Genomic_DNA"/>
</dbReference>